<comment type="caution">
    <text evidence="15">The sequence shown here is derived from an EMBL/GenBank/DDBJ whole genome shotgun (WGS) entry which is preliminary data.</text>
</comment>
<dbReference type="GO" id="GO:0008168">
    <property type="term" value="F:methyltransferase activity"/>
    <property type="evidence" value="ECO:0007669"/>
    <property type="project" value="UniProtKB-KW"/>
</dbReference>
<keyword evidence="6" id="KW-0227">DNA damage</keyword>
<dbReference type="Pfam" id="PF02870">
    <property type="entry name" value="Methyltransf_1N"/>
    <property type="match status" value="1"/>
</dbReference>
<evidence type="ECO:0000256" key="5">
    <source>
        <dbReference type="ARBA" id="ARBA00022723"/>
    </source>
</evidence>
<evidence type="ECO:0000256" key="2">
    <source>
        <dbReference type="ARBA" id="ARBA00001947"/>
    </source>
</evidence>
<name>A0ABX1TK67_9GAMM</name>
<dbReference type="InterPro" id="IPR036631">
    <property type="entry name" value="MGMT_N_sf"/>
</dbReference>
<dbReference type="Pfam" id="PF12833">
    <property type="entry name" value="HTH_18"/>
    <property type="match status" value="1"/>
</dbReference>
<dbReference type="Gene3D" id="1.10.10.60">
    <property type="entry name" value="Homeodomain-like"/>
    <property type="match status" value="1"/>
</dbReference>
<dbReference type="PROSITE" id="PS00041">
    <property type="entry name" value="HTH_ARAC_FAMILY_1"/>
    <property type="match status" value="1"/>
</dbReference>
<dbReference type="CDD" id="cd06445">
    <property type="entry name" value="ATase"/>
    <property type="match status" value="1"/>
</dbReference>
<keyword evidence="9 15" id="KW-0238">DNA-binding</keyword>
<dbReference type="GO" id="GO:0003677">
    <property type="term" value="F:DNA binding"/>
    <property type="evidence" value="ECO:0007669"/>
    <property type="project" value="UniProtKB-KW"/>
</dbReference>
<evidence type="ECO:0000256" key="1">
    <source>
        <dbReference type="ARBA" id="ARBA00001286"/>
    </source>
</evidence>
<sequence length="368" mass="40940">MKQATEPVFETNDQRWNALVQRNRQADGVFFYAVKTTGVYCRPHCSARRPNRHNVEFFLTCADAEHAGYRACRRCHPQQLSNPSPIPETMARACRIIEEAEESLPLAALAATVGFSPFHFQRLFKETVGVTPKAYAMAHRTRRFQESLREERSVTQAMYEAGFESSSRCYENAAGHLGMTPAEYGKGGVGQRIRHAIVQCNLGWMLVAATERGICAIEFDDSPERLRERLAARFPAAELRGNDSELTEWMERVLAALDEQGCALDLPLDIRGTAFQWRVWQALQAIPAGSTASYADIARTIGKPSAARAVARACASNPVAVLIPCHRIVRGDGGLGGYRWDLRRKQALLDREAARPDASADFQPETVS</sequence>
<protein>
    <submittedName>
        <fullName evidence="15">Bifunctional DNA-binding transcriptional regulator/O6-methylguanine-DNA methyltransferase Ada</fullName>
    </submittedName>
</protein>
<dbReference type="SUPFAM" id="SSF57884">
    <property type="entry name" value="Ada DNA repair protein, N-terminal domain (N-Ada 10)"/>
    <property type="match status" value="1"/>
</dbReference>
<reference evidence="15 16" key="1">
    <citation type="submission" date="2019-03" db="EMBL/GenBank/DDBJ databases">
        <title>Metabolic reconstructions from genomes of highly enriched 'Candidatus Accumulibacter' and 'Candidatus Competibacter' bioreactor populations.</title>
        <authorList>
            <person name="Annavajhala M.K."/>
            <person name="Welles L."/>
            <person name="Abbas B."/>
            <person name="Sorokin D."/>
            <person name="Park H."/>
            <person name="Van Loosdrecht M."/>
            <person name="Chandran K."/>
        </authorList>
    </citation>
    <scope>NUCLEOTIDE SEQUENCE [LARGE SCALE GENOMIC DNA]</scope>
    <source>
        <strain evidence="15 16">SBR_G</strain>
    </source>
</reference>
<evidence type="ECO:0000256" key="8">
    <source>
        <dbReference type="ARBA" id="ARBA00023015"/>
    </source>
</evidence>
<gene>
    <name evidence="15" type="primary">ada</name>
    <name evidence="15" type="ORF">E4P82_03615</name>
</gene>
<keyword evidence="3 15" id="KW-0489">Methyltransferase</keyword>
<dbReference type="PROSITE" id="PS01124">
    <property type="entry name" value="HTH_ARAC_FAMILY_2"/>
    <property type="match status" value="1"/>
</dbReference>
<dbReference type="NCBIfam" id="NF011964">
    <property type="entry name" value="PRK15435.1"/>
    <property type="match status" value="1"/>
</dbReference>
<dbReference type="SUPFAM" id="SSF46767">
    <property type="entry name" value="Methylated DNA-protein cysteine methyltransferase, C-terminal domain"/>
    <property type="match status" value="1"/>
</dbReference>
<dbReference type="SMART" id="SM00342">
    <property type="entry name" value="HTH_ARAC"/>
    <property type="match status" value="1"/>
</dbReference>
<dbReference type="InterPro" id="IPR008332">
    <property type="entry name" value="MethylG_MeTrfase_N"/>
</dbReference>
<evidence type="ECO:0000256" key="12">
    <source>
        <dbReference type="ARBA" id="ARBA00023204"/>
    </source>
</evidence>
<evidence type="ECO:0000313" key="15">
    <source>
        <dbReference type="EMBL" id="NMQ18366.1"/>
    </source>
</evidence>
<dbReference type="InterPro" id="IPR004026">
    <property type="entry name" value="Ada_DNA_repair_Zn-bd"/>
</dbReference>
<keyword evidence="12" id="KW-0234">DNA repair</keyword>
<comment type="catalytic activity">
    <reaction evidence="1">
        <text>a 4-O-methyl-thymidine in DNA + L-cysteinyl-[protein] = a thymidine in DNA + S-methyl-L-cysteinyl-[protein]</text>
        <dbReference type="Rhea" id="RHEA:53428"/>
        <dbReference type="Rhea" id="RHEA-COMP:10131"/>
        <dbReference type="Rhea" id="RHEA-COMP:10132"/>
        <dbReference type="Rhea" id="RHEA-COMP:13555"/>
        <dbReference type="Rhea" id="RHEA-COMP:13556"/>
        <dbReference type="ChEBI" id="CHEBI:29950"/>
        <dbReference type="ChEBI" id="CHEBI:82612"/>
        <dbReference type="ChEBI" id="CHEBI:137386"/>
        <dbReference type="ChEBI" id="CHEBI:137387"/>
        <dbReference type="EC" id="2.1.1.63"/>
    </reaction>
</comment>
<feature type="domain" description="HTH araC/xylS-type" evidence="14">
    <location>
        <begin position="91"/>
        <end position="187"/>
    </location>
</feature>
<dbReference type="SUPFAM" id="SSF53155">
    <property type="entry name" value="Methylated DNA-protein cysteine methyltransferase domain"/>
    <property type="match status" value="1"/>
</dbReference>
<dbReference type="InterPro" id="IPR018060">
    <property type="entry name" value="HTH_AraC"/>
</dbReference>
<dbReference type="PROSITE" id="PS00374">
    <property type="entry name" value="MGMT"/>
    <property type="match status" value="1"/>
</dbReference>
<dbReference type="GO" id="GO:0032259">
    <property type="term" value="P:methylation"/>
    <property type="evidence" value="ECO:0007669"/>
    <property type="project" value="UniProtKB-KW"/>
</dbReference>
<keyword evidence="5" id="KW-0479">Metal-binding</keyword>
<dbReference type="PANTHER" id="PTHR10815">
    <property type="entry name" value="METHYLATED-DNA--PROTEIN-CYSTEINE METHYLTRANSFERASE"/>
    <property type="match status" value="1"/>
</dbReference>
<keyword evidence="7" id="KW-0862">Zinc</keyword>
<dbReference type="Gene3D" id="3.40.10.10">
    <property type="entry name" value="DNA Methylphosphotriester Repair Domain"/>
    <property type="match status" value="1"/>
</dbReference>
<dbReference type="InterPro" id="IPR035451">
    <property type="entry name" value="Ada-like_dom_sf"/>
</dbReference>
<dbReference type="Pfam" id="PF01035">
    <property type="entry name" value="DNA_binding_1"/>
    <property type="match status" value="1"/>
</dbReference>
<dbReference type="InterPro" id="IPR014048">
    <property type="entry name" value="MethylDNA_cys_MeTrfase_DNA-bd"/>
</dbReference>
<dbReference type="InterPro" id="IPR018062">
    <property type="entry name" value="HTH_AraC-typ_CS"/>
</dbReference>
<evidence type="ECO:0000256" key="7">
    <source>
        <dbReference type="ARBA" id="ARBA00022833"/>
    </source>
</evidence>
<keyword evidence="8" id="KW-0805">Transcription regulation</keyword>
<evidence type="ECO:0000256" key="10">
    <source>
        <dbReference type="ARBA" id="ARBA00023159"/>
    </source>
</evidence>
<organism evidence="15 16">
    <name type="scientific">Candidatus Competibacter phosphatis</name>
    <dbReference type="NCBI Taxonomy" id="221280"/>
    <lineage>
        <taxon>Bacteria</taxon>
        <taxon>Pseudomonadati</taxon>
        <taxon>Pseudomonadota</taxon>
        <taxon>Gammaproteobacteria</taxon>
        <taxon>Candidatus Competibacteraceae</taxon>
        <taxon>Candidatus Competibacter</taxon>
    </lineage>
</organism>
<dbReference type="InterPro" id="IPR009057">
    <property type="entry name" value="Homeodomain-like_sf"/>
</dbReference>
<dbReference type="InterPro" id="IPR036388">
    <property type="entry name" value="WH-like_DNA-bd_sf"/>
</dbReference>
<dbReference type="Pfam" id="PF02805">
    <property type="entry name" value="Ada_Zn_binding"/>
    <property type="match status" value="1"/>
</dbReference>
<dbReference type="Gene3D" id="1.10.10.10">
    <property type="entry name" value="Winged helix-like DNA-binding domain superfamily/Winged helix DNA-binding domain"/>
    <property type="match status" value="1"/>
</dbReference>
<keyword evidence="10" id="KW-0010">Activator</keyword>
<evidence type="ECO:0000256" key="4">
    <source>
        <dbReference type="ARBA" id="ARBA00022679"/>
    </source>
</evidence>
<evidence type="ECO:0000256" key="11">
    <source>
        <dbReference type="ARBA" id="ARBA00023163"/>
    </source>
</evidence>
<keyword evidence="11" id="KW-0804">Transcription</keyword>
<keyword evidence="16" id="KW-1185">Reference proteome</keyword>
<dbReference type="Proteomes" id="UP000760480">
    <property type="component" value="Unassembled WGS sequence"/>
</dbReference>
<keyword evidence="4" id="KW-0808">Transferase</keyword>
<accession>A0ABX1TK67</accession>
<comment type="cofactor">
    <cofactor evidence="2">
        <name>Zn(2+)</name>
        <dbReference type="ChEBI" id="CHEBI:29105"/>
    </cofactor>
</comment>
<evidence type="ECO:0000313" key="16">
    <source>
        <dbReference type="Proteomes" id="UP000760480"/>
    </source>
</evidence>
<evidence type="ECO:0000256" key="3">
    <source>
        <dbReference type="ARBA" id="ARBA00022603"/>
    </source>
</evidence>
<dbReference type="InterPro" id="IPR001497">
    <property type="entry name" value="MethylDNA_cys_MeTrfase_AS"/>
</dbReference>
<evidence type="ECO:0000256" key="6">
    <source>
        <dbReference type="ARBA" id="ARBA00022763"/>
    </source>
</evidence>
<dbReference type="NCBIfam" id="TIGR00589">
    <property type="entry name" value="ogt"/>
    <property type="match status" value="1"/>
</dbReference>
<dbReference type="InterPro" id="IPR016221">
    <property type="entry name" value="Bifunct_regulatory_prot_Ada"/>
</dbReference>
<proteinExistence type="predicted"/>
<dbReference type="PIRSF" id="PIRSF000409">
    <property type="entry name" value="Ada"/>
    <property type="match status" value="1"/>
</dbReference>
<dbReference type="PANTHER" id="PTHR10815:SF14">
    <property type="entry name" value="BIFUNCTIONAL TRANSCRIPTIONAL ACTIVATOR_DNA REPAIR ENZYME ADA"/>
    <property type="match status" value="1"/>
</dbReference>
<dbReference type="SUPFAM" id="SSF46689">
    <property type="entry name" value="Homeodomain-like"/>
    <property type="match status" value="1"/>
</dbReference>
<evidence type="ECO:0000259" key="14">
    <source>
        <dbReference type="PROSITE" id="PS01124"/>
    </source>
</evidence>
<dbReference type="InterPro" id="IPR036217">
    <property type="entry name" value="MethylDNA_cys_MeTrfase_DNAb"/>
</dbReference>
<comment type="catalytic activity">
    <reaction evidence="13">
        <text>a 6-O-methyl-2'-deoxyguanosine in DNA + L-cysteinyl-[protein] = S-methyl-L-cysteinyl-[protein] + a 2'-deoxyguanosine in DNA</text>
        <dbReference type="Rhea" id="RHEA:24000"/>
        <dbReference type="Rhea" id="RHEA-COMP:10131"/>
        <dbReference type="Rhea" id="RHEA-COMP:10132"/>
        <dbReference type="Rhea" id="RHEA-COMP:11367"/>
        <dbReference type="Rhea" id="RHEA-COMP:11368"/>
        <dbReference type="ChEBI" id="CHEBI:29950"/>
        <dbReference type="ChEBI" id="CHEBI:82612"/>
        <dbReference type="ChEBI" id="CHEBI:85445"/>
        <dbReference type="ChEBI" id="CHEBI:85448"/>
        <dbReference type="EC" id="2.1.1.63"/>
    </reaction>
</comment>
<evidence type="ECO:0000256" key="13">
    <source>
        <dbReference type="ARBA" id="ARBA00049348"/>
    </source>
</evidence>
<evidence type="ECO:0000256" key="9">
    <source>
        <dbReference type="ARBA" id="ARBA00023125"/>
    </source>
</evidence>
<dbReference type="EMBL" id="SPMZ01000011">
    <property type="protein sequence ID" value="NMQ18366.1"/>
    <property type="molecule type" value="Genomic_DNA"/>
</dbReference>
<dbReference type="Gene3D" id="3.30.160.70">
    <property type="entry name" value="Methylated DNA-protein cysteine methyltransferase domain"/>
    <property type="match status" value="1"/>
</dbReference>